<protein>
    <submittedName>
        <fullName evidence="1">Uncharacterized protein</fullName>
    </submittedName>
</protein>
<reference evidence="1 2" key="1">
    <citation type="submission" date="2014-06" db="EMBL/GenBank/DDBJ databases">
        <title>Evolutionary Origins and Diversification of the Mycorrhizal Mutualists.</title>
        <authorList>
            <consortium name="DOE Joint Genome Institute"/>
            <consortium name="Mycorrhizal Genomics Consortium"/>
            <person name="Kohler A."/>
            <person name="Kuo A."/>
            <person name="Nagy L.G."/>
            <person name="Floudas D."/>
            <person name="Copeland A."/>
            <person name="Barry K.W."/>
            <person name="Cichocki N."/>
            <person name="Veneault-Fourrey C."/>
            <person name="LaButti K."/>
            <person name="Lindquist E.A."/>
            <person name="Lipzen A."/>
            <person name="Lundell T."/>
            <person name="Morin E."/>
            <person name="Murat C."/>
            <person name="Riley R."/>
            <person name="Ohm R."/>
            <person name="Sun H."/>
            <person name="Tunlid A."/>
            <person name="Henrissat B."/>
            <person name="Grigoriev I.V."/>
            <person name="Hibbett D.S."/>
            <person name="Martin F."/>
        </authorList>
    </citation>
    <scope>NUCLEOTIDE SEQUENCE [LARGE SCALE GENOMIC DNA]</scope>
    <source>
        <strain evidence="1 2">SS14</strain>
    </source>
</reference>
<name>A0A0C9VMV2_SPHS4</name>
<dbReference type="Proteomes" id="UP000054279">
    <property type="component" value="Unassembled WGS sequence"/>
</dbReference>
<sequence length="125" mass="14438">LLAPFLDRLITDKLDEGFTSSQALRFFEPMCMALTPAELSDPVPPDLGYWEPGKYDRWHGLSGDFVKQWGHCRAPVPSFYTRLLRNIYLSNWGMWCVKAIRHFVRSSYNAIIYSHAVIFTYISAS</sequence>
<dbReference type="EMBL" id="KN837155">
    <property type="protein sequence ID" value="KIJ39021.1"/>
    <property type="molecule type" value="Genomic_DNA"/>
</dbReference>
<feature type="non-terminal residue" evidence="1">
    <location>
        <position position="1"/>
    </location>
</feature>
<proteinExistence type="predicted"/>
<dbReference type="OrthoDB" id="2722301at2759"/>
<evidence type="ECO:0000313" key="1">
    <source>
        <dbReference type="EMBL" id="KIJ39021.1"/>
    </source>
</evidence>
<dbReference type="AlphaFoldDB" id="A0A0C9VMV2"/>
<dbReference type="HOGENOM" id="CLU_157401_0_0_1"/>
<evidence type="ECO:0000313" key="2">
    <source>
        <dbReference type="Proteomes" id="UP000054279"/>
    </source>
</evidence>
<accession>A0A0C9VMV2</accession>
<keyword evidence="2" id="KW-1185">Reference proteome</keyword>
<gene>
    <name evidence="1" type="ORF">M422DRAFT_175689</name>
</gene>
<organism evidence="1 2">
    <name type="scientific">Sphaerobolus stellatus (strain SS14)</name>
    <dbReference type="NCBI Taxonomy" id="990650"/>
    <lineage>
        <taxon>Eukaryota</taxon>
        <taxon>Fungi</taxon>
        <taxon>Dikarya</taxon>
        <taxon>Basidiomycota</taxon>
        <taxon>Agaricomycotina</taxon>
        <taxon>Agaricomycetes</taxon>
        <taxon>Phallomycetidae</taxon>
        <taxon>Geastrales</taxon>
        <taxon>Sphaerobolaceae</taxon>
        <taxon>Sphaerobolus</taxon>
    </lineage>
</organism>